<proteinExistence type="predicted"/>
<sequence>MVSSNCCKGGNAAECICAQNATCSCGKQSALHCNCDRASAENTTSGDRCSCGQRPAGACTCATNPSEVNTANETDFTTRK</sequence>
<dbReference type="Proteomes" id="UP001583186">
    <property type="component" value="Unassembled WGS sequence"/>
</dbReference>
<dbReference type="EMBL" id="JAWCUI010000102">
    <property type="protein sequence ID" value="KAL1888035.1"/>
    <property type="molecule type" value="Genomic_DNA"/>
</dbReference>
<dbReference type="PANTHER" id="PTHR40620">
    <property type="entry name" value="RESISTANCE PROTEIN CRD2, PUTATIVE (AFU_ORTHOLOGUE AFUA_4G04318)-RELATED"/>
    <property type="match status" value="1"/>
</dbReference>
<evidence type="ECO:0000313" key="3">
    <source>
        <dbReference type="Proteomes" id="UP001583186"/>
    </source>
</evidence>
<reference evidence="2 3" key="1">
    <citation type="journal article" date="2024" name="IMA Fungus">
        <title>IMA Genome - F19 : A genome assembly and annotation guide to empower mycologists, including annotated draft genome sequences of Ceratocystis pirilliformis, Diaporthe australafricana, Fusarium ophioides, Paecilomyces lecythidis, and Sporothrix stenoceras.</title>
        <authorList>
            <person name="Aylward J."/>
            <person name="Wilson A.M."/>
            <person name="Visagie C.M."/>
            <person name="Spraker J."/>
            <person name="Barnes I."/>
            <person name="Buitendag C."/>
            <person name="Ceriani C."/>
            <person name="Del Mar Angel L."/>
            <person name="du Plessis D."/>
            <person name="Fuchs T."/>
            <person name="Gasser K."/>
            <person name="Kramer D."/>
            <person name="Li W."/>
            <person name="Munsamy K."/>
            <person name="Piso A."/>
            <person name="Price J.L."/>
            <person name="Sonnekus B."/>
            <person name="Thomas C."/>
            <person name="van der Nest A."/>
            <person name="van Dijk A."/>
            <person name="van Heerden A."/>
            <person name="van Vuuren N."/>
            <person name="Yilmaz N."/>
            <person name="Duong T.A."/>
            <person name="van der Merwe N.A."/>
            <person name="Wingfield M.J."/>
            <person name="Wingfield B.D."/>
        </authorList>
    </citation>
    <scope>NUCLEOTIDE SEQUENCE [LARGE SCALE GENOMIC DNA]</scope>
    <source>
        <strain evidence="2 3">CMW 5346</strain>
    </source>
</reference>
<keyword evidence="3" id="KW-1185">Reference proteome</keyword>
<gene>
    <name evidence="2" type="ORF">Sste5346_009832</name>
</gene>
<comment type="caution">
    <text evidence="2">The sequence shown here is derived from an EMBL/GenBank/DDBJ whole genome shotgun (WGS) entry which is preliminary data.</text>
</comment>
<name>A0ABR3YJ32_9PEZI</name>
<evidence type="ECO:0000313" key="2">
    <source>
        <dbReference type="EMBL" id="KAL1888035.1"/>
    </source>
</evidence>
<organism evidence="2 3">
    <name type="scientific">Sporothrix stenoceras</name>
    <dbReference type="NCBI Taxonomy" id="5173"/>
    <lineage>
        <taxon>Eukaryota</taxon>
        <taxon>Fungi</taxon>
        <taxon>Dikarya</taxon>
        <taxon>Ascomycota</taxon>
        <taxon>Pezizomycotina</taxon>
        <taxon>Sordariomycetes</taxon>
        <taxon>Sordariomycetidae</taxon>
        <taxon>Ophiostomatales</taxon>
        <taxon>Ophiostomataceae</taxon>
        <taxon>Sporothrix</taxon>
    </lineage>
</organism>
<accession>A0ABR3YJ32</accession>
<dbReference type="Pfam" id="PF25277">
    <property type="entry name" value="DUF7871"/>
    <property type="match status" value="1"/>
</dbReference>
<evidence type="ECO:0000259" key="1">
    <source>
        <dbReference type="Pfam" id="PF25277"/>
    </source>
</evidence>
<feature type="domain" description="DUF7871" evidence="1">
    <location>
        <begin position="3"/>
        <end position="70"/>
    </location>
</feature>
<dbReference type="PANTHER" id="PTHR40620:SF1">
    <property type="entry name" value="RESISTANCE PROTEIN CRD2, PUTATIVE (AFU_ORTHOLOGUE AFUA_4G04318)-RELATED"/>
    <property type="match status" value="1"/>
</dbReference>
<dbReference type="InterPro" id="IPR057193">
    <property type="entry name" value="DUF7871"/>
</dbReference>
<protein>
    <recommendedName>
        <fullName evidence="1">DUF7871 domain-containing protein</fullName>
    </recommendedName>
</protein>